<protein>
    <recommendedName>
        <fullName evidence="3">DUF3887 domain-containing protein</fullName>
    </recommendedName>
</protein>
<dbReference type="EMBL" id="JBHUPC010000013">
    <property type="protein sequence ID" value="MFD2892059.1"/>
    <property type="molecule type" value="Genomic_DNA"/>
</dbReference>
<evidence type="ECO:0000313" key="2">
    <source>
        <dbReference type="Proteomes" id="UP001597534"/>
    </source>
</evidence>
<evidence type="ECO:0000313" key="1">
    <source>
        <dbReference type="EMBL" id="MFD2892059.1"/>
    </source>
</evidence>
<dbReference type="RefSeq" id="WP_379811683.1">
    <property type="nucleotide sequence ID" value="NZ_JBHUPC010000013.1"/>
</dbReference>
<proteinExistence type="predicted"/>
<reference evidence="2" key="1">
    <citation type="journal article" date="2019" name="Int. J. Syst. Evol. Microbiol.">
        <title>The Global Catalogue of Microorganisms (GCM) 10K type strain sequencing project: providing services to taxonomists for standard genome sequencing and annotation.</title>
        <authorList>
            <consortium name="The Broad Institute Genomics Platform"/>
            <consortium name="The Broad Institute Genome Sequencing Center for Infectious Disease"/>
            <person name="Wu L."/>
            <person name="Ma J."/>
        </authorList>
    </citation>
    <scope>NUCLEOTIDE SEQUENCE [LARGE SCALE GENOMIC DNA]</scope>
    <source>
        <strain evidence="2">KCTC 22671</strain>
    </source>
</reference>
<keyword evidence="2" id="KW-1185">Reference proteome</keyword>
<name>A0ABW5YNP6_9FLAO</name>
<dbReference type="Proteomes" id="UP001597534">
    <property type="component" value="Unassembled WGS sequence"/>
</dbReference>
<evidence type="ECO:0008006" key="3">
    <source>
        <dbReference type="Google" id="ProtNLM"/>
    </source>
</evidence>
<comment type="caution">
    <text evidence="1">The sequence shown here is derived from an EMBL/GenBank/DDBJ whole genome shotgun (WGS) entry which is preliminary data.</text>
</comment>
<accession>A0ABW5YNP6</accession>
<gene>
    <name evidence="1" type="ORF">ACFS5J_08560</name>
</gene>
<organism evidence="1 2">
    <name type="scientific">Flavobacterium chuncheonense</name>
    <dbReference type="NCBI Taxonomy" id="2026653"/>
    <lineage>
        <taxon>Bacteria</taxon>
        <taxon>Pseudomonadati</taxon>
        <taxon>Bacteroidota</taxon>
        <taxon>Flavobacteriia</taxon>
        <taxon>Flavobacteriales</taxon>
        <taxon>Flavobacteriaceae</taxon>
        <taxon>Flavobacterium</taxon>
    </lineage>
</organism>
<sequence length="137" mass="15803">MKKVYLLFLIAVSCTQIVSKQNDGNDIKVANKYVNEFYNQIIENDSIALYNSLDKSISVDEFRDFLESKKDSFGNIVKVEILNTKTFRVTKNNETNLNFSVELEVMYEGVTCNELVVFTGENDESLFLDKYLVNEIK</sequence>